<organism evidence="1 2">
    <name type="scientific">Rubus argutus</name>
    <name type="common">Southern blackberry</name>
    <dbReference type="NCBI Taxonomy" id="59490"/>
    <lineage>
        <taxon>Eukaryota</taxon>
        <taxon>Viridiplantae</taxon>
        <taxon>Streptophyta</taxon>
        <taxon>Embryophyta</taxon>
        <taxon>Tracheophyta</taxon>
        <taxon>Spermatophyta</taxon>
        <taxon>Magnoliopsida</taxon>
        <taxon>eudicotyledons</taxon>
        <taxon>Gunneridae</taxon>
        <taxon>Pentapetalae</taxon>
        <taxon>rosids</taxon>
        <taxon>fabids</taxon>
        <taxon>Rosales</taxon>
        <taxon>Rosaceae</taxon>
        <taxon>Rosoideae</taxon>
        <taxon>Rosoideae incertae sedis</taxon>
        <taxon>Rubus</taxon>
    </lineage>
</organism>
<protein>
    <submittedName>
        <fullName evidence="1">Uncharacterized protein</fullName>
    </submittedName>
</protein>
<evidence type="ECO:0000313" key="2">
    <source>
        <dbReference type="Proteomes" id="UP001457282"/>
    </source>
</evidence>
<accession>A0AAW1Y4C6</accession>
<reference evidence="1 2" key="1">
    <citation type="journal article" date="2023" name="G3 (Bethesda)">
        <title>A chromosome-length genome assembly and annotation of blackberry (Rubus argutus, cv. 'Hillquist').</title>
        <authorList>
            <person name="Bruna T."/>
            <person name="Aryal R."/>
            <person name="Dudchenko O."/>
            <person name="Sargent D.J."/>
            <person name="Mead D."/>
            <person name="Buti M."/>
            <person name="Cavallini A."/>
            <person name="Hytonen T."/>
            <person name="Andres J."/>
            <person name="Pham M."/>
            <person name="Weisz D."/>
            <person name="Mascagni F."/>
            <person name="Usai G."/>
            <person name="Natali L."/>
            <person name="Bassil N."/>
            <person name="Fernandez G.E."/>
            <person name="Lomsadze A."/>
            <person name="Armour M."/>
            <person name="Olukolu B."/>
            <person name="Poorten T."/>
            <person name="Britton C."/>
            <person name="Davik J."/>
            <person name="Ashrafi H."/>
            <person name="Aiden E.L."/>
            <person name="Borodovsky M."/>
            <person name="Worthington M."/>
        </authorList>
    </citation>
    <scope>NUCLEOTIDE SEQUENCE [LARGE SCALE GENOMIC DNA]</scope>
    <source>
        <strain evidence="1">PI 553951</strain>
    </source>
</reference>
<dbReference type="Proteomes" id="UP001457282">
    <property type="component" value="Unassembled WGS sequence"/>
</dbReference>
<keyword evidence="2" id="KW-1185">Reference proteome</keyword>
<gene>
    <name evidence="1" type="ORF">M0R45_008411</name>
</gene>
<evidence type="ECO:0000313" key="1">
    <source>
        <dbReference type="EMBL" id="KAK9942763.1"/>
    </source>
</evidence>
<dbReference type="InterPro" id="IPR012871">
    <property type="entry name" value="DUF1668_ORYSA"/>
</dbReference>
<dbReference type="Pfam" id="PF07893">
    <property type="entry name" value="DUF1668"/>
    <property type="match status" value="1"/>
</dbReference>
<comment type="caution">
    <text evidence="1">The sequence shown here is derived from an EMBL/GenBank/DDBJ whole genome shotgun (WGS) entry which is preliminary data.</text>
</comment>
<proteinExistence type="predicted"/>
<name>A0AAW1Y4C6_RUBAR</name>
<sequence>MISTSSSSRLKGESLYLCLYRNPYKQGTRPCTHFVLSIQLSDIFMSSSTDPENVDELDEIISISDQNKLLKVVDFTSGPDEDPHFQNCAVFDSNIVVAGIPVSSRSTSRQIVVLTCKPTTTHQRSLKDIIKPFNKPKSTPFLKEIKGKLYALAYSPRRYFQIPMFEVFDRNQEQWIPLPNPPVINESTLPGYIADRFDYRLAVAGTKFLVSSECKEGVFLLDVDEEHPEWRRQDSLGKSLPRELDWPFVVEDVNGGSFVMFRYAHWPQQTLSVFLMSHQCDSLEIMKPLQLPKLPAPFFPGCCLSYAGFFDLGDRQVCLVLHTFFSPIKYDEKEGKQLPWEDDRDSKGIFVFVPFEYEITTCSQVTIRFLSVRQLEYTPLALANDDDHPILDEVLIGAFVL</sequence>
<dbReference type="EMBL" id="JBEDUW010000002">
    <property type="protein sequence ID" value="KAK9942763.1"/>
    <property type="molecule type" value="Genomic_DNA"/>
</dbReference>
<dbReference type="AlphaFoldDB" id="A0AAW1Y4C6"/>